<dbReference type="AlphaFoldDB" id="A0A0K2TXB8"/>
<proteinExistence type="predicted"/>
<evidence type="ECO:0000313" key="1">
    <source>
        <dbReference type="EMBL" id="CDW30664.1"/>
    </source>
</evidence>
<protein>
    <submittedName>
        <fullName evidence="1">Uncharacterized protein</fullName>
    </submittedName>
</protein>
<dbReference type="EMBL" id="HACA01013303">
    <property type="protein sequence ID" value="CDW30664.1"/>
    <property type="molecule type" value="Transcribed_RNA"/>
</dbReference>
<reference evidence="1" key="1">
    <citation type="submission" date="2014-05" db="EMBL/GenBank/DDBJ databases">
        <authorList>
            <person name="Chronopoulou M."/>
        </authorList>
    </citation>
    <scope>NUCLEOTIDE SEQUENCE</scope>
    <source>
        <tissue evidence="1">Whole organism</tissue>
    </source>
</reference>
<sequence length="25" mass="2955">MTTPCHLMKEVMKAGRIYNQRGEEM</sequence>
<accession>A0A0K2TXB8</accession>
<name>A0A0K2TXB8_LEPSM</name>
<organism evidence="1">
    <name type="scientific">Lepeophtheirus salmonis</name>
    <name type="common">Salmon louse</name>
    <name type="synonym">Caligus salmonis</name>
    <dbReference type="NCBI Taxonomy" id="72036"/>
    <lineage>
        <taxon>Eukaryota</taxon>
        <taxon>Metazoa</taxon>
        <taxon>Ecdysozoa</taxon>
        <taxon>Arthropoda</taxon>
        <taxon>Crustacea</taxon>
        <taxon>Multicrustacea</taxon>
        <taxon>Hexanauplia</taxon>
        <taxon>Copepoda</taxon>
        <taxon>Siphonostomatoida</taxon>
        <taxon>Caligidae</taxon>
        <taxon>Lepeophtheirus</taxon>
    </lineage>
</organism>